<keyword evidence="1 4" id="KW-0436">Ligase</keyword>
<reference evidence="4 5" key="1">
    <citation type="submission" date="2019-02" db="EMBL/GenBank/DDBJ databases">
        <title>Genomic Encyclopedia of Type Strains, Phase IV (KMG-IV): sequencing the most valuable type-strain genomes for metagenomic binning, comparative biology and taxonomic classification.</title>
        <authorList>
            <person name="Goeker M."/>
        </authorList>
    </citation>
    <scope>NUCLEOTIDE SEQUENCE [LARGE SCALE GENOMIC DNA]</scope>
    <source>
        <strain evidence="4 5">DSM 10617</strain>
    </source>
</reference>
<dbReference type="GO" id="GO:0016405">
    <property type="term" value="F:CoA-ligase activity"/>
    <property type="evidence" value="ECO:0007669"/>
    <property type="project" value="InterPro"/>
</dbReference>
<feature type="domain" description="AMP-dependent synthetase/ligase" evidence="2">
    <location>
        <begin position="35"/>
        <end position="403"/>
    </location>
</feature>
<organism evidence="4 5">
    <name type="scientific">Sphaerotilus mobilis</name>
    <dbReference type="NCBI Taxonomy" id="47994"/>
    <lineage>
        <taxon>Bacteria</taxon>
        <taxon>Pseudomonadati</taxon>
        <taxon>Pseudomonadota</taxon>
        <taxon>Betaproteobacteria</taxon>
        <taxon>Burkholderiales</taxon>
        <taxon>Sphaerotilaceae</taxon>
        <taxon>Sphaerotilus</taxon>
    </lineage>
</organism>
<dbReference type="GO" id="GO:0005524">
    <property type="term" value="F:ATP binding"/>
    <property type="evidence" value="ECO:0007669"/>
    <property type="project" value="InterPro"/>
</dbReference>
<dbReference type="Gene3D" id="3.40.50.12820">
    <property type="match status" value="1"/>
</dbReference>
<feature type="domain" description="AMP-binding enzyme C-terminal" evidence="3">
    <location>
        <begin position="453"/>
        <end position="528"/>
    </location>
</feature>
<dbReference type="Proteomes" id="UP000293433">
    <property type="component" value="Unassembled WGS sequence"/>
</dbReference>
<dbReference type="EMBL" id="SGWV01000010">
    <property type="protein sequence ID" value="RZS53272.1"/>
    <property type="molecule type" value="Genomic_DNA"/>
</dbReference>
<dbReference type="PANTHER" id="PTHR43352">
    <property type="entry name" value="ACETYL-COA SYNTHETASE"/>
    <property type="match status" value="1"/>
</dbReference>
<dbReference type="Gene3D" id="3.40.50.980">
    <property type="match status" value="1"/>
</dbReference>
<dbReference type="InterPro" id="IPR025110">
    <property type="entry name" value="AMP-bd_C"/>
</dbReference>
<evidence type="ECO:0000313" key="5">
    <source>
        <dbReference type="Proteomes" id="UP000293433"/>
    </source>
</evidence>
<evidence type="ECO:0000256" key="1">
    <source>
        <dbReference type="ARBA" id="ARBA00022598"/>
    </source>
</evidence>
<dbReference type="Gene3D" id="3.30.300.30">
    <property type="match status" value="1"/>
</dbReference>
<dbReference type="Pfam" id="PF13193">
    <property type="entry name" value="AMP-binding_C"/>
    <property type="match status" value="1"/>
</dbReference>
<dbReference type="InterPro" id="IPR011957">
    <property type="entry name" value="Benz_CoA_lig"/>
</dbReference>
<dbReference type="CDD" id="cd05959">
    <property type="entry name" value="BCL_4HBCL"/>
    <property type="match status" value="1"/>
</dbReference>
<protein>
    <submittedName>
        <fullName evidence="4">Benzoate-CoA ligase</fullName>
    </submittedName>
</protein>
<dbReference type="InterPro" id="IPR045851">
    <property type="entry name" value="AMP-bd_C_sf"/>
</dbReference>
<evidence type="ECO:0000259" key="3">
    <source>
        <dbReference type="Pfam" id="PF13193"/>
    </source>
</evidence>
<dbReference type="OrthoDB" id="9766486at2"/>
<dbReference type="Pfam" id="PF00501">
    <property type="entry name" value="AMP-binding"/>
    <property type="match status" value="1"/>
</dbReference>
<dbReference type="Gene3D" id="2.30.38.10">
    <property type="entry name" value="Luciferase, Domain 3"/>
    <property type="match status" value="1"/>
</dbReference>
<dbReference type="AlphaFoldDB" id="A0A4Q7LGQ5"/>
<evidence type="ECO:0000259" key="2">
    <source>
        <dbReference type="Pfam" id="PF00501"/>
    </source>
</evidence>
<proteinExistence type="predicted"/>
<comment type="caution">
    <text evidence="4">The sequence shown here is derived from an EMBL/GenBank/DDBJ whole genome shotgun (WGS) entry which is preliminary data.</text>
</comment>
<dbReference type="InterPro" id="IPR000873">
    <property type="entry name" value="AMP-dep_synth/lig_dom"/>
</dbReference>
<dbReference type="SUPFAM" id="SSF56801">
    <property type="entry name" value="Acetyl-CoA synthetase-like"/>
    <property type="match status" value="1"/>
</dbReference>
<sequence>MSTTPTIPSSAPVAAPVAGPPERFNFAAHLIARNAGRAAKTAYIDDHGSLSYGALAERIARMAAALLAAGVRREERVLLLMQDNSDWPVSFLGAMYAGIVPVAVNTLLTADDYAYMLRHSRAQAALVSAALLPTLQAALDQCAADGGHEVRQILVSHPTGPLGAGHAVAQIALDAALDAVAPLAQAASTGADDPGFWLYSSGSTGRPKGTLHSHANPYWTAELYGTPLLGLTERDVCFSAAKLFFAYGLGNALSFPLSVGATTILMAERPTPDAVFKRWTGAVRPTVFFGAPTGFAGMLASPALPAREAVSLRMCSSAGEALPAELGQRFKAHFGCDIVDGIGSTEMLHIYLSNRPGDVRYGTTGWPVPGYDVELRGEDGRAVPDGETGDLYIRGPSSALMYWGNRAKSRATFQGEWTQSGDKYVRHADGTYTYAGRSDDMLKVSGIYVSPFEVESTLVQHPAVLEAAVIGVNDADGLTKTKAYVVLKAGAQADEAALKAFVKDRLAPYKYPRSIEFVTDLPKTATGKIQRFKLRELSAPRPTGT</sequence>
<dbReference type="RefSeq" id="WP_130482723.1">
    <property type="nucleotide sequence ID" value="NZ_SGWV01000010.1"/>
</dbReference>
<evidence type="ECO:0000313" key="4">
    <source>
        <dbReference type="EMBL" id="RZS53272.1"/>
    </source>
</evidence>
<dbReference type="PANTHER" id="PTHR43352:SF1">
    <property type="entry name" value="ANTHRANILATE--COA LIGASE"/>
    <property type="match status" value="1"/>
</dbReference>
<dbReference type="NCBIfam" id="TIGR02262">
    <property type="entry name" value="benz_CoA_lig"/>
    <property type="match status" value="1"/>
</dbReference>
<accession>A0A4Q7LGQ5</accession>
<keyword evidence="5" id="KW-1185">Reference proteome</keyword>
<dbReference type="GO" id="GO:0044550">
    <property type="term" value="P:secondary metabolite biosynthetic process"/>
    <property type="evidence" value="ECO:0007669"/>
    <property type="project" value="TreeGrafter"/>
</dbReference>
<name>A0A4Q7LGQ5_9BURK</name>
<gene>
    <name evidence="4" type="ORF">EV685_2899</name>
</gene>
<dbReference type="GO" id="GO:0016878">
    <property type="term" value="F:acid-thiol ligase activity"/>
    <property type="evidence" value="ECO:0007669"/>
    <property type="project" value="TreeGrafter"/>
</dbReference>